<gene>
    <name evidence="1" type="ORF">QFZ53_003436</name>
</gene>
<dbReference type="Proteomes" id="UP001244427">
    <property type="component" value="Unassembled WGS sequence"/>
</dbReference>
<reference evidence="1 2" key="1">
    <citation type="submission" date="2023-07" db="EMBL/GenBank/DDBJ databases">
        <title>Comparative genomics of wheat-associated soil bacteria to identify genetic determinants of phenazine resistance.</title>
        <authorList>
            <person name="Mouncey N."/>
        </authorList>
    </citation>
    <scope>NUCLEOTIDE SEQUENCE [LARGE SCALE GENOMIC DNA]</scope>
    <source>
        <strain evidence="1 2">W4I9-1</strain>
    </source>
</reference>
<evidence type="ECO:0000313" key="2">
    <source>
        <dbReference type="Proteomes" id="UP001244427"/>
    </source>
</evidence>
<comment type="caution">
    <text evidence="1">The sequence shown here is derived from an EMBL/GenBank/DDBJ whole genome shotgun (WGS) entry which is preliminary data.</text>
</comment>
<proteinExistence type="predicted"/>
<sequence>MNSPRVGIVHSTAMMIDAIDAQGRESRLRARPAEASNPPPVVIARVLCESVVAVAIIGSPAAS</sequence>
<protein>
    <submittedName>
        <fullName evidence="1">Uncharacterized protein</fullName>
    </submittedName>
</protein>
<organism evidence="1 2">
    <name type="scientific">Microbacterium natoriense</name>
    <dbReference type="NCBI Taxonomy" id="284570"/>
    <lineage>
        <taxon>Bacteria</taxon>
        <taxon>Bacillati</taxon>
        <taxon>Actinomycetota</taxon>
        <taxon>Actinomycetes</taxon>
        <taxon>Micrococcales</taxon>
        <taxon>Microbacteriaceae</taxon>
        <taxon>Microbacterium</taxon>
    </lineage>
</organism>
<evidence type="ECO:0000313" key="1">
    <source>
        <dbReference type="EMBL" id="MDQ0649240.1"/>
    </source>
</evidence>
<keyword evidence="2" id="KW-1185">Reference proteome</keyword>
<accession>A0AAW8F0H3</accession>
<name>A0AAW8F0H3_9MICO</name>
<dbReference type="AlphaFoldDB" id="A0AAW8F0H3"/>
<dbReference type="EMBL" id="JAUSXV010000001">
    <property type="protein sequence ID" value="MDQ0649240.1"/>
    <property type="molecule type" value="Genomic_DNA"/>
</dbReference>